<evidence type="ECO:0000313" key="1">
    <source>
        <dbReference type="EMBL" id="NJP03474.1"/>
    </source>
</evidence>
<dbReference type="RefSeq" id="WP_168086053.1">
    <property type="nucleotide sequence ID" value="NZ_JAAVJI010000021.1"/>
</dbReference>
<comment type="caution">
    <text evidence="1">The sequence shown here is derived from an EMBL/GenBank/DDBJ whole genome shotgun (WGS) entry which is preliminary data.</text>
</comment>
<proteinExistence type="predicted"/>
<organism evidence="1 2">
    <name type="scientific">Pseudomonas quercus</name>
    <dbReference type="NCBI Taxonomy" id="2722792"/>
    <lineage>
        <taxon>Bacteria</taxon>
        <taxon>Pseudomonadati</taxon>
        <taxon>Pseudomonadota</taxon>
        <taxon>Gammaproteobacteria</taxon>
        <taxon>Pseudomonadales</taxon>
        <taxon>Pseudomonadaceae</taxon>
        <taxon>Pseudomonas</taxon>
    </lineage>
</organism>
<protein>
    <submittedName>
        <fullName evidence="1">Uncharacterized protein</fullName>
    </submittedName>
</protein>
<reference evidence="1 2" key="1">
    <citation type="submission" date="2020-03" db="EMBL/GenBank/DDBJ databases">
        <authorList>
            <person name="Wang L."/>
            <person name="He N."/>
            <person name="Li Y."/>
            <person name="Fang Y."/>
            <person name="Zhang F."/>
        </authorList>
    </citation>
    <scope>NUCLEOTIDE SEQUENCE [LARGE SCALE GENOMIC DNA]</scope>
    <source>
        <strain evidence="2">hsmgli-8</strain>
    </source>
</reference>
<dbReference type="Proteomes" id="UP000746535">
    <property type="component" value="Unassembled WGS sequence"/>
</dbReference>
<name>A0ABX0YMG4_9PSED</name>
<gene>
    <name evidence="1" type="ORF">HBH25_21800</name>
</gene>
<keyword evidence="2" id="KW-1185">Reference proteome</keyword>
<sequence length="121" mass="13404">MIRAIPHTEVEALLNKAQEAGLELTELSVYCRDLGLHPAELLNALSIEVARRFVLDEMPYEVSDDIMNGLFTAIFDVGMDEAMPQPAFNIYLAFDEGEYQNLADCCLSRGAAMGRKAAFES</sequence>
<accession>A0ABX0YMG4</accession>
<dbReference type="EMBL" id="JAAVJI010000021">
    <property type="protein sequence ID" value="NJP03474.1"/>
    <property type="molecule type" value="Genomic_DNA"/>
</dbReference>
<evidence type="ECO:0000313" key="2">
    <source>
        <dbReference type="Proteomes" id="UP000746535"/>
    </source>
</evidence>